<organism evidence="2 3">
    <name type="scientific">Sorghum bicolor</name>
    <name type="common">Sorghum</name>
    <name type="synonym">Sorghum vulgare</name>
    <dbReference type="NCBI Taxonomy" id="4558"/>
    <lineage>
        <taxon>Eukaryota</taxon>
        <taxon>Viridiplantae</taxon>
        <taxon>Streptophyta</taxon>
        <taxon>Embryophyta</taxon>
        <taxon>Tracheophyta</taxon>
        <taxon>Spermatophyta</taxon>
        <taxon>Magnoliopsida</taxon>
        <taxon>Liliopsida</taxon>
        <taxon>Poales</taxon>
        <taxon>Poaceae</taxon>
        <taxon>PACMAD clade</taxon>
        <taxon>Panicoideae</taxon>
        <taxon>Andropogonodae</taxon>
        <taxon>Andropogoneae</taxon>
        <taxon>Sorghinae</taxon>
        <taxon>Sorghum</taxon>
    </lineage>
</organism>
<comment type="caution">
    <text evidence="2">The sequence shown here is derived from an EMBL/GenBank/DDBJ whole genome shotgun (WGS) entry which is preliminary data.</text>
</comment>
<evidence type="ECO:0000256" key="1">
    <source>
        <dbReference type="SAM" id="MobiDB-lite"/>
    </source>
</evidence>
<sequence>MSTLHLRGVVPTRGSLCRPQQAQKKHDQYQQQNKSHGDHLRPPDCRQFLHPGQDEQCCC</sequence>
<reference evidence="2" key="1">
    <citation type="journal article" date="2019" name="BMC Genomics">
        <title>A new reference genome for Sorghum bicolor reveals high levels of sequence similarity between sweet and grain genotypes: implications for the genetics of sugar metabolism.</title>
        <authorList>
            <person name="Cooper E.A."/>
            <person name="Brenton Z.W."/>
            <person name="Flinn B.S."/>
            <person name="Jenkins J."/>
            <person name="Shu S."/>
            <person name="Flowers D."/>
            <person name="Luo F."/>
            <person name="Wang Y."/>
            <person name="Xia P."/>
            <person name="Barry K."/>
            <person name="Daum C."/>
            <person name="Lipzen A."/>
            <person name="Yoshinaga Y."/>
            <person name="Schmutz J."/>
            <person name="Saski C."/>
            <person name="Vermerris W."/>
            <person name="Kresovich S."/>
        </authorList>
    </citation>
    <scope>NUCLEOTIDE SEQUENCE</scope>
</reference>
<name>A0A921R766_SORBI</name>
<reference evidence="2" key="2">
    <citation type="submission" date="2020-10" db="EMBL/GenBank/DDBJ databases">
        <authorList>
            <person name="Cooper E.A."/>
            <person name="Brenton Z.W."/>
            <person name="Flinn B.S."/>
            <person name="Jenkins J."/>
            <person name="Shu S."/>
            <person name="Flowers D."/>
            <person name="Luo F."/>
            <person name="Wang Y."/>
            <person name="Xia P."/>
            <person name="Barry K."/>
            <person name="Daum C."/>
            <person name="Lipzen A."/>
            <person name="Yoshinaga Y."/>
            <person name="Schmutz J."/>
            <person name="Saski C."/>
            <person name="Vermerris W."/>
            <person name="Kresovich S."/>
        </authorList>
    </citation>
    <scope>NUCLEOTIDE SEQUENCE</scope>
</reference>
<dbReference type="EMBL" id="CM027683">
    <property type="protein sequence ID" value="KAG0535304.1"/>
    <property type="molecule type" value="Genomic_DNA"/>
</dbReference>
<feature type="region of interest" description="Disordered" evidence="1">
    <location>
        <begin position="16"/>
        <end position="59"/>
    </location>
</feature>
<dbReference type="Proteomes" id="UP000807115">
    <property type="component" value="Chromosome 4"/>
</dbReference>
<protein>
    <submittedName>
        <fullName evidence="2">Uncharacterized protein</fullName>
    </submittedName>
</protein>
<evidence type="ECO:0000313" key="2">
    <source>
        <dbReference type="EMBL" id="KAG0535304.1"/>
    </source>
</evidence>
<gene>
    <name evidence="2" type="ORF">BDA96_04G355000</name>
</gene>
<proteinExistence type="predicted"/>
<feature type="compositionally biased region" description="Basic and acidic residues" evidence="1">
    <location>
        <begin position="35"/>
        <end position="44"/>
    </location>
</feature>
<dbReference type="AlphaFoldDB" id="A0A921R766"/>
<accession>A0A921R766</accession>
<evidence type="ECO:0000313" key="3">
    <source>
        <dbReference type="Proteomes" id="UP000807115"/>
    </source>
</evidence>